<comment type="subcellular location">
    <subcellularLocation>
        <location evidence="2">Nucleus</location>
    </subcellularLocation>
</comment>
<sequence>MSTANNRFPVTGKETSSFVKTCNRLSSFLKGRGSLRDLGIDEKFDAKGKSEIPSPATENNTATVDLLSNIDATVRTTTENTEKTINNNLPEYVTLDSFREPVDSTNKSGSAEPETKTGQMTIFYGGKVIVLDCVTADKARDLVLAVASGSSSSSSDIQIQNRIEVDGSDLPIARRASLHRFLAKRKDRASVRVVPYQLHNPLMAEEPLDRSKFDLNL</sequence>
<keyword evidence="2" id="KW-1184">Jasmonic acid signaling pathway</keyword>
<dbReference type="PROSITE" id="PS51320">
    <property type="entry name" value="TIFY"/>
    <property type="match status" value="1"/>
</dbReference>
<dbReference type="GO" id="GO:0005634">
    <property type="term" value="C:nucleus"/>
    <property type="evidence" value="ECO:0000318"/>
    <property type="project" value="GO_Central"/>
</dbReference>
<protein>
    <recommendedName>
        <fullName evidence="2">Protein TIFY</fullName>
    </recommendedName>
    <alternativeName>
        <fullName evidence="2">Jasmonate ZIM domain-containing protein</fullName>
    </alternativeName>
</protein>
<dbReference type="EMBL" id="MNCJ02000325">
    <property type="protein sequence ID" value="KAF5787957.1"/>
    <property type="molecule type" value="Genomic_DNA"/>
</dbReference>
<reference evidence="5" key="2">
    <citation type="submission" date="2017-02" db="EMBL/GenBank/DDBJ databases">
        <title>Sunflower complete genome.</title>
        <authorList>
            <person name="Langlade N."/>
            <person name="Munos S."/>
        </authorList>
    </citation>
    <scope>NUCLEOTIDE SEQUENCE [LARGE SCALE GENOMIC DNA]</scope>
    <source>
        <tissue evidence="5">Leaves</tissue>
    </source>
</reference>
<dbReference type="GO" id="GO:0009611">
    <property type="term" value="P:response to wounding"/>
    <property type="evidence" value="ECO:0000318"/>
    <property type="project" value="GO_Central"/>
</dbReference>
<dbReference type="PANTHER" id="PTHR33077">
    <property type="entry name" value="PROTEIN TIFY 4A-RELATED-RELATED"/>
    <property type="match status" value="1"/>
</dbReference>
<comment type="function">
    <text evidence="2">Repressor of jasmonate responses.</text>
</comment>
<feature type="domain" description="Tify" evidence="3">
    <location>
        <begin position="113"/>
        <end position="148"/>
    </location>
</feature>
<dbReference type="OrthoDB" id="1937734at2759"/>
<dbReference type="Gramene" id="mRNA:HanXRQr2_Chr10g0458681">
    <property type="protein sequence ID" value="mRNA:HanXRQr2_Chr10g0458681"/>
    <property type="gene ID" value="HanXRQr2_Chr10g0458681"/>
</dbReference>
<dbReference type="Proteomes" id="UP000215914">
    <property type="component" value="Chromosome 10"/>
</dbReference>
<proteinExistence type="inferred from homology"/>
<comment type="domain">
    <text evidence="2">The jas domain is required for interaction with COI1.</text>
</comment>
<name>A0A251TRJ3_HELAN</name>
<dbReference type="InterPro" id="IPR040390">
    <property type="entry name" value="TIFY/JAZ"/>
</dbReference>
<dbReference type="GO" id="GO:2000022">
    <property type="term" value="P:regulation of jasmonic acid mediated signaling pathway"/>
    <property type="evidence" value="ECO:0000318"/>
    <property type="project" value="GO_Central"/>
</dbReference>
<gene>
    <name evidence="5" type="ORF">HannXRQ_Chr10g0311841</name>
    <name evidence="4" type="ORF">HanXRQr2_Chr10g0458681</name>
</gene>
<dbReference type="STRING" id="4232.A0A251TRJ3"/>
<dbReference type="SMART" id="SM00979">
    <property type="entry name" value="TIFY"/>
    <property type="match status" value="1"/>
</dbReference>
<organism evidence="5 6">
    <name type="scientific">Helianthus annuus</name>
    <name type="common">Common sunflower</name>
    <dbReference type="NCBI Taxonomy" id="4232"/>
    <lineage>
        <taxon>Eukaryota</taxon>
        <taxon>Viridiplantae</taxon>
        <taxon>Streptophyta</taxon>
        <taxon>Embryophyta</taxon>
        <taxon>Tracheophyta</taxon>
        <taxon>Spermatophyta</taxon>
        <taxon>Magnoliopsida</taxon>
        <taxon>eudicotyledons</taxon>
        <taxon>Gunneridae</taxon>
        <taxon>Pentapetalae</taxon>
        <taxon>asterids</taxon>
        <taxon>campanulids</taxon>
        <taxon>Asterales</taxon>
        <taxon>Asteraceae</taxon>
        <taxon>Asteroideae</taxon>
        <taxon>Heliantheae alliance</taxon>
        <taxon>Heliantheae</taxon>
        <taxon>Helianthus</taxon>
    </lineage>
</organism>
<evidence type="ECO:0000313" key="6">
    <source>
        <dbReference type="Proteomes" id="UP000215914"/>
    </source>
</evidence>
<evidence type="ECO:0000313" key="5">
    <source>
        <dbReference type="EMBL" id="OTG12641.1"/>
    </source>
</evidence>
<reference evidence="4" key="3">
    <citation type="submission" date="2020-06" db="EMBL/GenBank/DDBJ databases">
        <title>Helianthus annuus Genome sequencing and assembly Release 2.</title>
        <authorList>
            <person name="Gouzy J."/>
            <person name="Langlade N."/>
            <person name="Munos S."/>
        </authorList>
    </citation>
    <scope>NUCLEOTIDE SEQUENCE</scope>
    <source>
        <tissue evidence="4">Leaves</tissue>
    </source>
</reference>
<dbReference type="EMBL" id="CM007899">
    <property type="protein sequence ID" value="OTG12641.1"/>
    <property type="molecule type" value="Genomic_DNA"/>
</dbReference>
<reference evidence="4 6" key="1">
    <citation type="journal article" date="2017" name="Nature">
        <title>The sunflower genome provides insights into oil metabolism, flowering and Asterid evolution.</title>
        <authorList>
            <person name="Badouin H."/>
            <person name="Gouzy J."/>
            <person name="Grassa C.J."/>
            <person name="Murat F."/>
            <person name="Staton S.E."/>
            <person name="Cottret L."/>
            <person name="Lelandais-Briere C."/>
            <person name="Owens G.L."/>
            <person name="Carrere S."/>
            <person name="Mayjonade B."/>
            <person name="Legrand L."/>
            <person name="Gill N."/>
            <person name="Kane N.C."/>
            <person name="Bowers J.E."/>
            <person name="Hubner S."/>
            <person name="Bellec A."/>
            <person name="Berard A."/>
            <person name="Berges H."/>
            <person name="Blanchet N."/>
            <person name="Boniface M.C."/>
            <person name="Brunel D."/>
            <person name="Catrice O."/>
            <person name="Chaidir N."/>
            <person name="Claudel C."/>
            <person name="Donnadieu C."/>
            <person name="Faraut T."/>
            <person name="Fievet G."/>
            <person name="Helmstetter N."/>
            <person name="King M."/>
            <person name="Knapp S.J."/>
            <person name="Lai Z."/>
            <person name="Le Paslier M.C."/>
            <person name="Lippi Y."/>
            <person name="Lorenzon L."/>
            <person name="Mandel J.R."/>
            <person name="Marage G."/>
            <person name="Marchand G."/>
            <person name="Marquand E."/>
            <person name="Bret-Mestries E."/>
            <person name="Morien E."/>
            <person name="Nambeesan S."/>
            <person name="Nguyen T."/>
            <person name="Pegot-Espagnet P."/>
            <person name="Pouilly N."/>
            <person name="Raftis F."/>
            <person name="Sallet E."/>
            <person name="Schiex T."/>
            <person name="Thomas J."/>
            <person name="Vandecasteele C."/>
            <person name="Vares D."/>
            <person name="Vear F."/>
            <person name="Vautrin S."/>
            <person name="Crespi M."/>
            <person name="Mangin B."/>
            <person name="Burke J.M."/>
            <person name="Salse J."/>
            <person name="Munos S."/>
            <person name="Vincourt P."/>
            <person name="Rieseberg L.H."/>
            <person name="Langlade N.B."/>
        </authorList>
    </citation>
    <scope>NUCLEOTIDE SEQUENCE [LARGE SCALE GENOMIC DNA]</scope>
    <source>
        <strain evidence="6">cv. SF193</strain>
        <tissue evidence="4">Leaves</tissue>
    </source>
</reference>
<dbReference type="Pfam" id="PF09425">
    <property type="entry name" value="Jas_motif"/>
    <property type="match status" value="1"/>
</dbReference>
<dbReference type="InterPro" id="IPR018467">
    <property type="entry name" value="CCT_CS"/>
</dbReference>
<comment type="similarity">
    <text evidence="1 2">Belongs to the TIFY/JAZ family.</text>
</comment>
<dbReference type="PANTHER" id="PTHR33077:SF87">
    <property type="entry name" value="PROTEIN TIFY"/>
    <property type="match status" value="1"/>
</dbReference>
<dbReference type="InParanoid" id="A0A251TRJ3"/>
<dbReference type="GO" id="GO:0031347">
    <property type="term" value="P:regulation of defense response"/>
    <property type="evidence" value="ECO:0000318"/>
    <property type="project" value="GO_Central"/>
</dbReference>
<dbReference type="AlphaFoldDB" id="A0A251TRJ3"/>
<evidence type="ECO:0000256" key="2">
    <source>
        <dbReference type="RuleBase" id="RU369065"/>
    </source>
</evidence>
<keyword evidence="2" id="KW-0539">Nucleus</keyword>
<evidence type="ECO:0000259" key="3">
    <source>
        <dbReference type="PROSITE" id="PS51320"/>
    </source>
</evidence>
<keyword evidence="6" id="KW-1185">Reference proteome</keyword>
<evidence type="ECO:0000256" key="1">
    <source>
        <dbReference type="ARBA" id="ARBA00008614"/>
    </source>
</evidence>
<dbReference type="InterPro" id="IPR010399">
    <property type="entry name" value="Tify_dom"/>
</dbReference>
<dbReference type="Pfam" id="PF06200">
    <property type="entry name" value="tify"/>
    <property type="match status" value="1"/>
</dbReference>
<accession>A0A251TRJ3</accession>
<evidence type="ECO:0000313" key="4">
    <source>
        <dbReference type="EMBL" id="KAF5787957.1"/>
    </source>
</evidence>
<dbReference type="OMA" id="ARAPYQM"/>